<accession>A0ABD1NT93</accession>
<keyword evidence="1" id="KW-1133">Transmembrane helix</keyword>
<dbReference type="Proteomes" id="UP001604336">
    <property type="component" value="Unassembled WGS sequence"/>
</dbReference>
<gene>
    <name evidence="2" type="ORF">Adt_48185</name>
</gene>
<keyword evidence="1" id="KW-0812">Transmembrane</keyword>
<keyword evidence="1" id="KW-0472">Membrane</keyword>
<feature type="transmembrane region" description="Helical" evidence="1">
    <location>
        <begin position="61"/>
        <end position="83"/>
    </location>
</feature>
<sequence length="237" mass="26230">MSYSNLQNGDRVVVGIPVSTNESYVVSAVPVQSQYTTTPTVGRATLSTDVRSQPSGKVRPCVGAMSVSAFMLILLIRILYFSFTNNPIFRLESASISILNESGSNLTMARWNIGILTRNSNKRPKFQYNDLDVGISQNNTEYIIRLKILGFNSTRKSETLLNATALAPFASSPDGSHVNIDVNLQGQVCFDNYFEFHKHRIIKVLCNSVRIDFSNEGSMVRAPKKCTVRTTGGDFDD</sequence>
<evidence type="ECO:0000256" key="1">
    <source>
        <dbReference type="SAM" id="Phobius"/>
    </source>
</evidence>
<evidence type="ECO:0000313" key="3">
    <source>
        <dbReference type="Proteomes" id="UP001604336"/>
    </source>
</evidence>
<organism evidence="2 3">
    <name type="scientific">Abeliophyllum distichum</name>
    <dbReference type="NCBI Taxonomy" id="126358"/>
    <lineage>
        <taxon>Eukaryota</taxon>
        <taxon>Viridiplantae</taxon>
        <taxon>Streptophyta</taxon>
        <taxon>Embryophyta</taxon>
        <taxon>Tracheophyta</taxon>
        <taxon>Spermatophyta</taxon>
        <taxon>Magnoliopsida</taxon>
        <taxon>eudicotyledons</taxon>
        <taxon>Gunneridae</taxon>
        <taxon>Pentapetalae</taxon>
        <taxon>asterids</taxon>
        <taxon>lamiids</taxon>
        <taxon>Lamiales</taxon>
        <taxon>Oleaceae</taxon>
        <taxon>Forsythieae</taxon>
        <taxon>Abeliophyllum</taxon>
    </lineage>
</organism>
<dbReference type="EMBL" id="JBFOLK010000411">
    <property type="protein sequence ID" value="KAL2454313.1"/>
    <property type="molecule type" value="Genomic_DNA"/>
</dbReference>
<keyword evidence="3" id="KW-1185">Reference proteome</keyword>
<name>A0ABD1NT93_9LAMI</name>
<evidence type="ECO:0000313" key="2">
    <source>
        <dbReference type="EMBL" id="KAL2454313.1"/>
    </source>
</evidence>
<dbReference type="AlphaFoldDB" id="A0ABD1NT93"/>
<proteinExistence type="predicted"/>
<evidence type="ECO:0008006" key="4">
    <source>
        <dbReference type="Google" id="ProtNLM"/>
    </source>
</evidence>
<protein>
    <recommendedName>
        <fullName evidence="4">Late embryogenesis abundant protein LEA-2 subgroup domain-containing protein</fullName>
    </recommendedName>
</protein>
<reference evidence="3" key="1">
    <citation type="submission" date="2024-07" db="EMBL/GenBank/DDBJ databases">
        <title>Two chromosome-level genome assemblies of Korean endemic species Abeliophyllum distichum and Forsythia ovata (Oleaceae).</title>
        <authorList>
            <person name="Jang H."/>
        </authorList>
    </citation>
    <scope>NUCLEOTIDE SEQUENCE [LARGE SCALE GENOMIC DNA]</scope>
</reference>
<comment type="caution">
    <text evidence="2">The sequence shown here is derived from an EMBL/GenBank/DDBJ whole genome shotgun (WGS) entry which is preliminary data.</text>
</comment>